<accession>A0A382YJT0</accession>
<proteinExistence type="predicted"/>
<protein>
    <recommendedName>
        <fullName evidence="2">Aminomethyltransferase folate-binding domain-containing protein</fullName>
    </recommendedName>
</protein>
<reference evidence="1" key="1">
    <citation type="submission" date="2018-05" db="EMBL/GenBank/DDBJ databases">
        <authorList>
            <person name="Lanie J.A."/>
            <person name="Ng W.-L."/>
            <person name="Kazmierczak K.M."/>
            <person name="Andrzejewski T.M."/>
            <person name="Davidsen T.M."/>
            <person name="Wayne K.J."/>
            <person name="Tettelin H."/>
            <person name="Glass J.I."/>
            <person name="Rusch D."/>
            <person name="Podicherti R."/>
            <person name="Tsui H.-C.T."/>
            <person name="Winkler M.E."/>
        </authorList>
    </citation>
    <scope>NUCLEOTIDE SEQUENCE</scope>
</reference>
<name>A0A382YJT0_9ZZZZ</name>
<dbReference type="SUPFAM" id="SSF103025">
    <property type="entry name" value="Folate-binding domain"/>
    <property type="match status" value="1"/>
</dbReference>
<evidence type="ECO:0008006" key="2">
    <source>
        <dbReference type="Google" id="ProtNLM"/>
    </source>
</evidence>
<feature type="non-terminal residue" evidence="1">
    <location>
        <position position="51"/>
    </location>
</feature>
<gene>
    <name evidence="1" type="ORF">METZ01_LOCUS436105</name>
</gene>
<dbReference type="AlphaFoldDB" id="A0A382YJT0"/>
<dbReference type="EMBL" id="UINC01176222">
    <property type="protein sequence ID" value="SVD83251.1"/>
    <property type="molecule type" value="Genomic_DNA"/>
</dbReference>
<evidence type="ECO:0000313" key="1">
    <source>
        <dbReference type="EMBL" id="SVD83251.1"/>
    </source>
</evidence>
<dbReference type="Gene3D" id="3.30.70.1400">
    <property type="entry name" value="Aminomethyltransferase beta-barrel domains"/>
    <property type="match status" value="1"/>
</dbReference>
<organism evidence="1">
    <name type="scientific">marine metagenome</name>
    <dbReference type="NCBI Taxonomy" id="408172"/>
    <lineage>
        <taxon>unclassified sequences</taxon>
        <taxon>metagenomes</taxon>
        <taxon>ecological metagenomes</taxon>
    </lineage>
</organism>
<sequence length="51" mass="5598">MENAKETPCLCALSETGLIHVTGKDAERFLHNQLSYKIEGLQAVEAPLAAW</sequence>